<name>A0A5J4VYZ9_9EUKA</name>
<organism evidence="1 2">
    <name type="scientific">Streblomastix strix</name>
    <dbReference type="NCBI Taxonomy" id="222440"/>
    <lineage>
        <taxon>Eukaryota</taxon>
        <taxon>Metamonada</taxon>
        <taxon>Preaxostyla</taxon>
        <taxon>Oxymonadida</taxon>
        <taxon>Streblomastigidae</taxon>
        <taxon>Streblomastix</taxon>
    </lineage>
</organism>
<accession>A0A5J4VYZ9</accession>
<feature type="non-terminal residue" evidence="1">
    <location>
        <position position="249"/>
    </location>
</feature>
<comment type="caution">
    <text evidence="1">The sequence shown here is derived from an EMBL/GenBank/DDBJ whole genome shotgun (WGS) entry which is preliminary data.</text>
</comment>
<dbReference type="EMBL" id="SNRW01004360">
    <property type="protein sequence ID" value="KAA6387479.1"/>
    <property type="molecule type" value="Genomic_DNA"/>
</dbReference>
<reference evidence="1 2" key="1">
    <citation type="submission" date="2019-03" db="EMBL/GenBank/DDBJ databases">
        <title>Single cell metagenomics reveals metabolic interactions within the superorganism composed of flagellate Streblomastix strix and complex community of Bacteroidetes bacteria on its surface.</title>
        <authorList>
            <person name="Treitli S.C."/>
            <person name="Kolisko M."/>
            <person name="Husnik F."/>
            <person name="Keeling P."/>
            <person name="Hampl V."/>
        </authorList>
    </citation>
    <scope>NUCLEOTIDE SEQUENCE [LARGE SCALE GENOMIC DNA]</scope>
    <source>
        <strain evidence="1">ST1C</strain>
    </source>
</reference>
<dbReference type="AlphaFoldDB" id="A0A5J4VYZ9"/>
<proteinExistence type="predicted"/>
<dbReference type="Proteomes" id="UP000324800">
    <property type="component" value="Unassembled WGS sequence"/>
</dbReference>
<evidence type="ECO:0000313" key="2">
    <source>
        <dbReference type="Proteomes" id="UP000324800"/>
    </source>
</evidence>
<sequence length="249" mass="28299">MDDDNLYVVDIDMHKDKSIEGIDKIRQNLFNALPPNVGLVKTAHGGLHIYCNRNLYRLPSNRNVKVATTDTFDIDVFAQMNKYKIENGQETKETVQNRVVAPNTAIRETKNNQRVTIYGVQINDDGAIEQMMDELVEACIDGLKNLDIYSYPQPINMEVSLLSIFCGLYGISNESIRAEELADLDIRKIIAGWRITNEDPDGPERPLPNFATVYTDKGKLYSIGGYIPKLESKFDSFQEDYIRNIPKSQ</sequence>
<gene>
    <name evidence="1" type="ORF">EZS28_016994</name>
</gene>
<protein>
    <submittedName>
        <fullName evidence="1">Uncharacterized protein</fullName>
    </submittedName>
</protein>
<dbReference type="SUPFAM" id="SSF56747">
    <property type="entry name" value="Prim-pol domain"/>
    <property type="match status" value="1"/>
</dbReference>
<evidence type="ECO:0000313" key="1">
    <source>
        <dbReference type="EMBL" id="KAA6387479.1"/>
    </source>
</evidence>